<dbReference type="EMBL" id="MU404365">
    <property type="protein sequence ID" value="KAI1608043.1"/>
    <property type="molecule type" value="Genomic_DNA"/>
</dbReference>
<organism evidence="1 2">
    <name type="scientific">Exophiala viscosa</name>
    <dbReference type="NCBI Taxonomy" id="2486360"/>
    <lineage>
        <taxon>Eukaryota</taxon>
        <taxon>Fungi</taxon>
        <taxon>Dikarya</taxon>
        <taxon>Ascomycota</taxon>
        <taxon>Pezizomycotina</taxon>
        <taxon>Eurotiomycetes</taxon>
        <taxon>Chaetothyriomycetidae</taxon>
        <taxon>Chaetothyriales</taxon>
        <taxon>Herpotrichiellaceae</taxon>
        <taxon>Exophiala</taxon>
    </lineage>
</organism>
<comment type="caution">
    <text evidence="1">The sequence shown here is derived from an EMBL/GenBank/DDBJ whole genome shotgun (WGS) entry which is preliminary data.</text>
</comment>
<evidence type="ECO:0000313" key="2">
    <source>
        <dbReference type="Proteomes" id="UP001203852"/>
    </source>
</evidence>
<dbReference type="Proteomes" id="UP001203852">
    <property type="component" value="Unassembled WGS sequence"/>
</dbReference>
<dbReference type="InterPro" id="IPR011008">
    <property type="entry name" value="Dimeric_a/b-barrel"/>
</dbReference>
<keyword evidence="2" id="KW-1185">Reference proteome</keyword>
<sequence>MSVTELALLRIDPGTDVSSPTLLANLSEAKSVMERASGFKFHYYHCVEDPSLVFILGAWPSIDFHMKEFIPGEANQEILDLLKRQLVVEWMFHLDVDQAKTALSLSEKFIAIGRHFIREGEEDVFRSTFKAKKHELESFIGGAGHVVGGFRLDDGFEPATEGDRKEEFVLFTAWNSVEHHFGFARTEGFEKYGQIRNHIEQADIKHATRLNVDEKTRV</sequence>
<dbReference type="AlphaFoldDB" id="A0AAN6DMH7"/>
<evidence type="ECO:0008006" key="3">
    <source>
        <dbReference type="Google" id="ProtNLM"/>
    </source>
</evidence>
<reference evidence="1" key="1">
    <citation type="journal article" date="2022" name="bioRxiv">
        <title>Deciphering the potential niche of two novel black yeast fungi from a biological soil crust based on their genomes, phenotypes, and melanin regulation.</title>
        <authorList>
            <consortium name="DOE Joint Genome Institute"/>
            <person name="Carr E.C."/>
            <person name="Barton Q."/>
            <person name="Grambo S."/>
            <person name="Sullivan M."/>
            <person name="Renfro C.M."/>
            <person name="Kuo A."/>
            <person name="Pangilinan J."/>
            <person name="Lipzen A."/>
            <person name="Keymanesh K."/>
            <person name="Savage E."/>
            <person name="Barry K."/>
            <person name="Grigoriev I.V."/>
            <person name="Riekhof W.R."/>
            <person name="Harris S.S."/>
        </authorList>
    </citation>
    <scope>NUCLEOTIDE SEQUENCE</scope>
    <source>
        <strain evidence="1">JF 03-4F</strain>
    </source>
</reference>
<dbReference type="SUPFAM" id="SSF54909">
    <property type="entry name" value="Dimeric alpha+beta barrel"/>
    <property type="match status" value="1"/>
</dbReference>
<proteinExistence type="predicted"/>
<dbReference type="PANTHER" id="PTHR42052:SF1">
    <property type="entry name" value="ABM DOMAIN-CONTAINING PROTEIN"/>
    <property type="match status" value="1"/>
</dbReference>
<evidence type="ECO:0000313" key="1">
    <source>
        <dbReference type="EMBL" id="KAI1608043.1"/>
    </source>
</evidence>
<gene>
    <name evidence="1" type="ORF">EDD36DRAFT_423925</name>
</gene>
<accession>A0AAN6DMH7</accession>
<name>A0AAN6DMH7_9EURO</name>
<dbReference type="PANTHER" id="PTHR42052">
    <property type="entry name" value="ABM DOMAIN-CONTAINING PROTEIN"/>
    <property type="match status" value="1"/>
</dbReference>
<dbReference type="Gene3D" id="3.30.70.100">
    <property type="match status" value="2"/>
</dbReference>
<protein>
    <recommendedName>
        <fullName evidence="3">ABM domain-containing protein</fullName>
    </recommendedName>
</protein>